<keyword evidence="3" id="KW-1185">Reference proteome</keyword>
<protein>
    <submittedName>
        <fullName evidence="2">Uncharacterized protein</fullName>
    </submittedName>
</protein>
<dbReference type="EMBL" id="VCKW01000481">
    <property type="protein sequence ID" value="TMQ84305.1"/>
    <property type="molecule type" value="Genomic_DNA"/>
</dbReference>
<gene>
    <name evidence="2" type="ORF">ETD83_40925</name>
</gene>
<evidence type="ECO:0000313" key="3">
    <source>
        <dbReference type="Proteomes" id="UP000309174"/>
    </source>
</evidence>
<keyword evidence="1" id="KW-1133">Transmembrane helix</keyword>
<dbReference type="RefSeq" id="WP_138650618.1">
    <property type="nucleotide sequence ID" value="NZ_VCKW01000481.1"/>
</dbReference>
<dbReference type="AlphaFoldDB" id="A0A5C4IZJ3"/>
<dbReference type="Proteomes" id="UP000309174">
    <property type="component" value="Unassembled WGS sequence"/>
</dbReference>
<sequence length="68" mass="7554">MGPELLLPGVLVILAYFTLIAFIVWVLRPQNKEQPSPLVKVIVALAVAMGALPPIIYGLYWAYEVFQV</sequence>
<proteinExistence type="predicted"/>
<name>A0A5C4IZJ3_9ACTN</name>
<reference evidence="2 3" key="1">
    <citation type="submission" date="2019-05" db="EMBL/GenBank/DDBJ databases">
        <title>Draft genome sequence of Actinomadura sp. 14C53.</title>
        <authorList>
            <person name="Saricaoglu S."/>
            <person name="Isik K."/>
        </authorList>
    </citation>
    <scope>NUCLEOTIDE SEQUENCE [LARGE SCALE GENOMIC DNA]</scope>
    <source>
        <strain evidence="2 3">14C53</strain>
    </source>
</reference>
<organism evidence="2 3">
    <name type="scientific">Actinomadura soli</name>
    <dbReference type="NCBI Taxonomy" id="2508997"/>
    <lineage>
        <taxon>Bacteria</taxon>
        <taxon>Bacillati</taxon>
        <taxon>Actinomycetota</taxon>
        <taxon>Actinomycetes</taxon>
        <taxon>Streptosporangiales</taxon>
        <taxon>Thermomonosporaceae</taxon>
        <taxon>Actinomadura</taxon>
    </lineage>
</organism>
<evidence type="ECO:0000256" key="1">
    <source>
        <dbReference type="SAM" id="Phobius"/>
    </source>
</evidence>
<feature type="transmembrane region" description="Helical" evidence="1">
    <location>
        <begin position="6"/>
        <end position="27"/>
    </location>
</feature>
<accession>A0A5C4IZJ3</accession>
<comment type="caution">
    <text evidence="2">The sequence shown here is derived from an EMBL/GenBank/DDBJ whole genome shotgun (WGS) entry which is preliminary data.</text>
</comment>
<keyword evidence="1" id="KW-0472">Membrane</keyword>
<keyword evidence="1" id="KW-0812">Transmembrane</keyword>
<evidence type="ECO:0000313" key="2">
    <source>
        <dbReference type="EMBL" id="TMQ84305.1"/>
    </source>
</evidence>
<feature type="transmembrane region" description="Helical" evidence="1">
    <location>
        <begin position="39"/>
        <end position="63"/>
    </location>
</feature>